<accession>A0A7W8G0J0</accession>
<feature type="region of interest" description="Disordered" evidence="1">
    <location>
        <begin position="57"/>
        <end position="91"/>
    </location>
</feature>
<reference evidence="2 3" key="1">
    <citation type="submission" date="2020-08" db="EMBL/GenBank/DDBJ databases">
        <title>Genomic Encyclopedia of Type Strains, Phase IV (KMG-IV): sequencing the most valuable type-strain genomes for metagenomic binning, comparative biology and taxonomic classification.</title>
        <authorList>
            <person name="Goeker M."/>
        </authorList>
    </citation>
    <scope>NUCLEOTIDE SEQUENCE [LARGE SCALE GENOMIC DNA]</scope>
    <source>
        <strain evidence="2 3">DSM 24163</strain>
    </source>
</reference>
<comment type="caution">
    <text evidence="2">The sequence shown here is derived from an EMBL/GenBank/DDBJ whole genome shotgun (WGS) entry which is preliminary data.</text>
</comment>
<evidence type="ECO:0000256" key="1">
    <source>
        <dbReference type="SAM" id="MobiDB-lite"/>
    </source>
</evidence>
<evidence type="ECO:0000313" key="2">
    <source>
        <dbReference type="EMBL" id="MBB5208374.1"/>
    </source>
</evidence>
<protein>
    <submittedName>
        <fullName evidence="2">Uncharacterized protein</fullName>
    </submittedName>
</protein>
<dbReference type="EMBL" id="JACHHP010000003">
    <property type="protein sequence ID" value="MBB5208374.1"/>
    <property type="molecule type" value="Genomic_DNA"/>
</dbReference>
<gene>
    <name evidence="2" type="ORF">HNQ52_001916</name>
</gene>
<sequence length="240" mass="25209">MFGHRTGSARSDACVADRIRARWKSSPRIGGIAGTSGALRPGAPGPRGFDGGAETVPTVLHPRDGRGRGGVVVGDDSHTSASRHANVTRGAPHPIPLLSAEPHGDRLSALFPVAWSRLRPQHRACGRCAGAQSDTGGSMKEPAWDPPAGNTRLDGAIVAEGEGGQVGIDLRPSARMYAAFSRSIHDPMDAVGRRNMAPAGADRRSAPWIEINSTKPERRRNAPPDSVRSLAVLPRSPANV</sequence>
<dbReference type="AlphaFoldDB" id="A0A7W8G0J0"/>
<keyword evidence="3" id="KW-1185">Reference proteome</keyword>
<feature type="region of interest" description="Disordered" evidence="1">
    <location>
        <begin position="193"/>
        <end position="240"/>
    </location>
</feature>
<proteinExistence type="predicted"/>
<dbReference type="Proteomes" id="UP000521199">
    <property type="component" value="Unassembled WGS sequence"/>
</dbReference>
<organism evidence="2 3">
    <name type="scientific">Chiayiivirga flava</name>
    <dbReference type="NCBI Taxonomy" id="659595"/>
    <lineage>
        <taxon>Bacteria</taxon>
        <taxon>Pseudomonadati</taxon>
        <taxon>Pseudomonadota</taxon>
        <taxon>Gammaproteobacteria</taxon>
        <taxon>Lysobacterales</taxon>
        <taxon>Lysobacteraceae</taxon>
        <taxon>Chiayiivirga</taxon>
    </lineage>
</organism>
<evidence type="ECO:0000313" key="3">
    <source>
        <dbReference type="Proteomes" id="UP000521199"/>
    </source>
</evidence>
<name>A0A7W8G0J0_9GAMM</name>